<dbReference type="Proteomes" id="UP000585614">
    <property type="component" value="Unassembled WGS sequence"/>
</dbReference>
<dbReference type="InterPro" id="IPR057836">
    <property type="entry name" value="EF-hand_SWAP70_N"/>
</dbReference>
<protein>
    <submittedName>
        <fullName evidence="2">Switching B cell complex subunit SWAP70</fullName>
    </submittedName>
</protein>
<dbReference type="SUPFAM" id="SSF47473">
    <property type="entry name" value="EF-hand"/>
    <property type="match status" value="1"/>
</dbReference>
<evidence type="ECO:0000313" key="3">
    <source>
        <dbReference type="Proteomes" id="UP000585614"/>
    </source>
</evidence>
<dbReference type="EMBL" id="JACAGC010000011">
    <property type="protein sequence ID" value="KAF6334407.1"/>
    <property type="molecule type" value="Genomic_DNA"/>
</dbReference>
<name>A0A7J7WAE8_RHIFE</name>
<dbReference type="PANTHER" id="PTHR14383:SF6">
    <property type="entry name" value="SWITCH-ASSOCIATED PROTEIN 70"/>
    <property type="match status" value="1"/>
</dbReference>
<comment type="caution">
    <text evidence="2">The sequence shown here is derived from an EMBL/GenBank/DDBJ whole genome shotgun (WGS) entry which is preliminary data.</text>
</comment>
<dbReference type="GO" id="GO:0005737">
    <property type="term" value="C:cytoplasm"/>
    <property type="evidence" value="ECO:0007669"/>
    <property type="project" value="TreeGrafter"/>
</dbReference>
<sequence>MGVLKDELLKAIWHAFTALDLDHSGKVSKSQLKVLSHNLCTVLKVPHDPVALEEHFRDDDEGPVSNQGYMPYLNKFILEKCSHVGLLSVPLIMKTRRATEPSDMLLPLLSRTTLTRLNSIGCVGPSVSKKTSQKVPCSLQKKIHLKYGLFSTFYLRTNIH</sequence>
<evidence type="ECO:0000259" key="1">
    <source>
        <dbReference type="Pfam" id="PF25530"/>
    </source>
</evidence>
<dbReference type="PANTHER" id="PTHR14383">
    <property type="entry name" value="SWAP-70 RECOMBINASE"/>
    <property type="match status" value="1"/>
</dbReference>
<reference evidence="2 3" key="1">
    <citation type="journal article" date="2020" name="Nature">
        <title>Six reference-quality genomes reveal evolution of bat adaptations.</title>
        <authorList>
            <person name="Jebb D."/>
            <person name="Huang Z."/>
            <person name="Pippel M."/>
            <person name="Hughes G.M."/>
            <person name="Lavrichenko K."/>
            <person name="Devanna P."/>
            <person name="Winkler S."/>
            <person name="Jermiin L.S."/>
            <person name="Skirmuntt E.C."/>
            <person name="Katzourakis A."/>
            <person name="Burkitt-Gray L."/>
            <person name="Ray D.A."/>
            <person name="Sullivan K.A.M."/>
            <person name="Roscito J.G."/>
            <person name="Kirilenko B.M."/>
            <person name="Davalos L.M."/>
            <person name="Corthals A.P."/>
            <person name="Power M.L."/>
            <person name="Jones G."/>
            <person name="Ransome R.D."/>
            <person name="Dechmann D.K.N."/>
            <person name="Locatelli A.G."/>
            <person name="Puechmaille S.J."/>
            <person name="Fedrigo O."/>
            <person name="Jarvis E.D."/>
            <person name="Hiller M."/>
            <person name="Vernes S.C."/>
            <person name="Myers E.W."/>
            <person name="Teeling E.C."/>
        </authorList>
    </citation>
    <scope>NUCLEOTIDE SEQUENCE [LARGE SCALE GENOMIC DNA]</scope>
    <source>
        <strain evidence="2">MRhiFer1</strain>
        <tissue evidence="2">Lung</tissue>
    </source>
</reference>
<accession>A0A7J7WAE8</accession>
<feature type="domain" description="SWAP70 N-terminal EF-hand" evidence="1">
    <location>
        <begin position="1"/>
        <end position="82"/>
    </location>
</feature>
<dbReference type="InterPro" id="IPR011992">
    <property type="entry name" value="EF-hand-dom_pair"/>
</dbReference>
<dbReference type="GO" id="GO:0005634">
    <property type="term" value="C:nucleus"/>
    <property type="evidence" value="ECO:0007669"/>
    <property type="project" value="TreeGrafter"/>
</dbReference>
<proteinExistence type="predicted"/>
<evidence type="ECO:0000313" key="2">
    <source>
        <dbReference type="EMBL" id="KAF6334407.1"/>
    </source>
</evidence>
<dbReference type="AlphaFoldDB" id="A0A7J7WAE8"/>
<organism evidence="2 3">
    <name type="scientific">Rhinolophus ferrumequinum</name>
    <name type="common">Greater horseshoe bat</name>
    <dbReference type="NCBI Taxonomy" id="59479"/>
    <lineage>
        <taxon>Eukaryota</taxon>
        <taxon>Metazoa</taxon>
        <taxon>Chordata</taxon>
        <taxon>Craniata</taxon>
        <taxon>Vertebrata</taxon>
        <taxon>Euteleostomi</taxon>
        <taxon>Mammalia</taxon>
        <taxon>Eutheria</taxon>
        <taxon>Laurasiatheria</taxon>
        <taxon>Chiroptera</taxon>
        <taxon>Yinpterochiroptera</taxon>
        <taxon>Rhinolophoidea</taxon>
        <taxon>Rhinolophidae</taxon>
        <taxon>Rhinolophinae</taxon>
        <taxon>Rhinolophus</taxon>
    </lineage>
</organism>
<gene>
    <name evidence="2" type="ORF">mRhiFer1_016428</name>
</gene>
<dbReference type="Pfam" id="PF25530">
    <property type="entry name" value="EF-hand_SWAP70_N"/>
    <property type="match status" value="1"/>
</dbReference>